<name>Q47R90_THEFY</name>
<dbReference type="EMBL" id="CP000088">
    <property type="protein sequence ID" value="AAZ55027.1"/>
    <property type="molecule type" value="Genomic_DNA"/>
</dbReference>
<evidence type="ECO:0000256" key="1">
    <source>
        <dbReference type="SAM" id="MobiDB-lite"/>
    </source>
</evidence>
<protein>
    <submittedName>
        <fullName evidence="2">Uncharacterized protein</fullName>
    </submittedName>
</protein>
<dbReference type="AlphaFoldDB" id="Q47R90"/>
<proteinExistence type="predicted"/>
<dbReference type="STRING" id="269800.Tfu_0989"/>
<evidence type="ECO:0000313" key="2">
    <source>
        <dbReference type="EMBL" id="AAZ55027.1"/>
    </source>
</evidence>
<gene>
    <name evidence="2" type="ordered locus">Tfu_0989</name>
</gene>
<feature type="region of interest" description="Disordered" evidence="1">
    <location>
        <begin position="39"/>
        <end position="96"/>
    </location>
</feature>
<feature type="compositionally biased region" description="Basic and acidic residues" evidence="1">
    <location>
        <begin position="75"/>
        <end position="96"/>
    </location>
</feature>
<organism evidence="2">
    <name type="scientific">Thermobifida fusca (strain YX)</name>
    <dbReference type="NCBI Taxonomy" id="269800"/>
    <lineage>
        <taxon>Bacteria</taxon>
        <taxon>Bacillati</taxon>
        <taxon>Actinomycetota</taxon>
        <taxon>Actinomycetes</taxon>
        <taxon>Streptosporangiales</taxon>
        <taxon>Nocardiopsidaceae</taxon>
        <taxon>Thermobifida</taxon>
    </lineage>
</organism>
<reference evidence="2" key="1">
    <citation type="submission" date="2005-07" db="EMBL/GenBank/DDBJ databases">
        <title>Complete sequence of Thermobifida fusca YX.</title>
        <authorList>
            <consortium name="US DOE Joint Genome Institute"/>
            <person name="Copeland A."/>
            <person name="Lucas S."/>
            <person name="Lapidus A."/>
            <person name="Barry K."/>
            <person name="Detter J.C."/>
            <person name="Glavina T."/>
            <person name="Hammon N."/>
            <person name="Israni S."/>
            <person name="Pitluck S."/>
            <person name="Di Bartolo G."/>
            <person name="Chain P."/>
            <person name="Schmutz J."/>
            <person name="Larimer F."/>
            <person name="Land M."/>
            <person name="Lykidis A."/>
            <person name="Richardson P."/>
        </authorList>
    </citation>
    <scope>NUCLEOTIDE SEQUENCE</scope>
    <source>
        <strain evidence="2">YX</strain>
    </source>
</reference>
<sequence length="96" mass="9881">MEPGVPGSGSASCRFRASEALVDGSRSPVVQAALVAVVDDGGERQAQQKGADHHGHGPGPVPFPGGGDADADEAFTDRGAEEHEQGGGHHREDEEW</sequence>
<dbReference type="KEGG" id="tfu:Tfu_0989"/>
<dbReference type="HOGENOM" id="CLU_2358735_0_0_11"/>
<accession>Q47R90</accession>